<dbReference type="STRING" id="218672.SAMN04489759_10791"/>
<gene>
    <name evidence="10" type="ORF">SAMN04489759_10791</name>
</gene>
<proteinExistence type="inferred from homology"/>
<dbReference type="GO" id="GO:0022857">
    <property type="term" value="F:transmembrane transporter activity"/>
    <property type="evidence" value="ECO:0007669"/>
    <property type="project" value="InterPro"/>
</dbReference>
<evidence type="ECO:0000313" key="10">
    <source>
        <dbReference type="EMBL" id="SDG40071.1"/>
    </source>
</evidence>
<reference evidence="11" key="1">
    <citation type="submission" date="2016-10" db="EMBL/GenBank/DDBJ databases">
        <authorList>
            <person name="Varghese N."/>
            <person name="Submissions S."/>
        </authorList>
    </citation>
    <scope>NUCLEOTIDE SEQUENCE [LARGE SCALE GENOMIC DNA]</scope>
    <source>
        <strain evidence="11">DSM 16477</strain>
    </source>
</reference>
<dbReference type="CDD" id="cd17388">
    <property type="entry name" value="MFS_TetA"/>
    <property type="match status" value="1"/>
</dbReference>
<organism evidence="10 11">
    <name type="scientific">Sulfitobacter delicatus</name>
    <dbReference type="NCBI Taxonomy" id="218672"/>
    <lineage>
        <taxon>Bacteria</taxon>
        <taxon>Pseudomonadati</taxon>
        <taxon>Pseudomonadota</taxon>
        <taxon>Alphaproteobacteria</taxon>
        <taxon>Rhodobacterales</taxon>
        <taxon>Roseobacteraceae</taxon>
        <taxon>Sulfitobacter</taxon>
    </lineage>
</organism>
<feature type="transmembrane region" description="Helical" evidence="8">
    <location>
        <begin position="293"/>
        <end position="315"/>
    </location>
</feature>
<evidence type="ECO:0000256" key="1">
    <source>
        <dbReference type="ARBA" id="ARBA00003279"/>
    </source>
</evidence>
<dbReference type="PROSITE" id="PS00216">
    <property type="entry name" value="SUGAR_TRANSPORT_1"/>
    <property type="match status" value="1"/>
</dbReference>
<dbReference type="GO" id="GO:0016020">
    <property type="term" value="C:membrane"/>
    <property type="evidence" value="ECO:0007669"/>
    <property type="project" value="UniProtKB-SubCell"/>
</dbReference>
<dbReference type="PANTHER" id="PTHR23504">
    <property type="entry name" value="MAJOR FACILITATOR SUPERFAMILY DOMAIN-CONTAINING PROTEIN 10"/>
    <property type="match status" value="1"/>
</dbReference>
<keyword evidence="11" id="KW-1185">Reference proteome</keyword>
<sequence length="421" mass="44075">MPPPMPQLLPPVRKNSDRMPLPLIFILLTVMIDAMGVGLILPVMPDLIREVRGGDLSEAALWGGVLATSFAAMQFLFGPVLGGLSDRFGRRPVLLLALVVMTVDYSVMALAGTIWLLLIGRLVGGITAATHATASAYMADISPAQDRAARFGLIGAAFGAGFVLGPLIGGVLGEYGTRAPFWAAAALAAGNALLGWRVLRETLPEANRRRFDWRRANPLGALQALGRLPGIGRLLMVYFLYHVGFAAYPAVWAYFGQERFGWSPTMIGLSLGLFGVQMVLVQGGLIGPVLRRLGARGTVIAGHVFALAAFLALTLLTSGTWALIMTPLAALAGVIPPALQGIMSARVSADAQGELHGALSSSTAMAMIISPLAMTAVFAQFTSDSAPLYLPGAPFLLALVLTIAGLALFASRPLPKDAAAG</sequence>
<feature type="transmembrane region" description="Helical" evidence="8">
    <location>
        <begin position="179"/>
        <end position="199"/>
    </location>
</feature>
<evidence type="ECO:0000256" key="5">
    <source>
        <dbReference type="ARBA" id="ARBA00022692"/>
    </source>
</evidence>
<dbReference type="Gene3D" id="1.20.1250.20">
    <property type="entry name" value="MFS general substrate transporter like domains"/>
    <property type="match status" value="1"/>
</dbReference>
<dbReference type="InterPro" id="IPR005829">
    <property type="entry name" value="Sugar_transporter_CS"/>
</dbReference>
<dbReference type="InterPro" id="IPR001958">
    <property type="entry name" value="Tet-R_TetA/multi-R_MdtG-like"/>
</dbReference>
<dbReference type="PANTHER" id="PTHR23504:SF15">
    <property type="entry name" value="MAJOR FACILITATOR SUPERFAMILY (MFS) PROFILE DOMAIN-CONTAINING PROTEIN"/>
    <property type="match status" value="1"/>
</dbReference>
<feature type="transmembrane region" description="Helical" evidence="8">
    <location>
        <begin position="321"/>
        <end position="343"/>
    </location>
</feature>
<dbReference type="SUPFAM" id="SSF103473">
    <property type="entry name" value="MFS general substrate transporter"/>
    <property type="match status" value="1"/>
</dbReference>
<dbReference type="EMBL" id="FNBP01000007">
    <property type="protein sequence ID" value="SDG40071.1"/>
    <property type="molecule type" value="Genomic_DNA"/>
</dbReference>
<feature type="transmembrane region" description="Helical" evidence="8">
    <location>
        <begin position="61"/>
        <end position="81"/>
    </location>
</feature>
<dbReference type="PRINTS" id="PR01035">
    <property type="entry name" value="TCRTETA"/>
</dbReference>
<dbReference type="InterPro" id="IPR036259">
    <property type="entry name" value="MFS_trans_sf"/>
</dbReference>
<accession>A0A1G7TYB0</accession>
<name>A0A1G7TYB0_9RHOB</name>
<evidence type="ECO:0000256" key="6">
    <source>
        <dbReference type="ARBA" id="ARBA00022989"/>
    </source>
</evidence>
<protein>
    <submittedName>
        <fullName evidence="10">MFS transporter, DHA1 family, tetracycline resistance protein</fullName>
    </submittedName>
</protein>
<evidence type="ECO:0000256" key="3">
    <source>
        <dbReference type="ARBA" id="ARBA00007520"/>
    </source>
</evidence>
<feature type="transmembrane region" description="Helical" evidence="8">
    <location>
        <begin position="93"/>
        <end position="116"/>
    </location>
</feature>
<dbReference type="Proteomes" id="UP000199399">
    <property type="component" value="Unassembled WGS sequence"/>
</dbReference>
<evidence type="ECO:0000313" key="11">
    <source>
        <dbReference type="Proteomes" id="UP000199399"/>
    </source>
</evidence>
<keyword evidence="6 8" id="KW-1133">Transmembrane helix</keyword>
<feature type="transmembrane region" description="Helical" evidence="8">
    <location>
        <begin position="21"/>
        <end position="41"/>
    </location>
</feature>
<evidence type="ECO:0000256" key="7">
    <source>
        <dbReference type="ARBA" id="ARBA00023136"/>
    </source>
</evidence>
<feature type="transmembrane region" description="Helical" evidence="8">
    <location>
        <begin position="122"/>
        <end position="139"/>
    </location>
</feature>
<feature type="domain" description="Major facilitator superfamily (MFS) profile" evidence="9">
    <location>
        <begin position="22"/>
        <end position="416"/>
    </location>
</feature>
<dbReference type="PROSITE" id="PS50850">
    <property type="entry name" value="MFS"/>
    <property type="match status" value="1"/>
</dbReference>
<keyword evidence="7 8" id="KW-0472">Membrane</keyword>
<keyword evidence="4" id="KW-0813">Transport</keyword>
<evidence type="ECO:0000256" key="4">
    <source>
        <dbReference type="ARBA" id="ARBA00022448"/>
    </source>
</evidence>
<feature type="transmembrane region" description="Helical" evidence="8">
    <location>
        <begin position="151"/>
        <end position="173"/>
    </location>
</feature>
<feature type="transmembrane region" description="Helical" evidence="8">
    <location>
        <begin position="364"/>
        <end position="382"/>
    </location>
</feature>
<dbReference type="InterPro" id="IPR020846">
    <property type="entry name" value="MFS_dom"/>
</dbReference>
<evidence type="ECO:0000256" key="8">
    <source>
        <dbReference type="SAM" id="Phobius"/>
    </source>
</evidence>
<dbReference type="InterPro" id="IPR011701">
    <property type="entry name" value="MFS"/>
</dbReference>
<comment type="similarity">
    <text evidence="3">Belongs to the major facilitator superfamily. TCR/Tet family.</text>
</comment>
<dbReference type="AlphaFoldDB" id="A0A1G7TYB0"/>
<keyword evidence="5 8" id="KW-0812">Transmembrane</keyword>
<feature type="transmembrane region" description="Helical" evidence="8">
    <location>
        <begin position="261"/>
        <end position="281"/>
    </location>
</feature>
<evidence type="ECO:0000259" key="9">
    <source>
        <dbReference type="PROSITE" id="PS50850"/>
    </source>
</evidence>
<evidence type="ECO:0000256" key="2">
    <source>
        <dbReference type="ARBA" id="ARBA00004141"/>
    </source>
</evidence>
<feature type="transmembrane region" description="Helical" evidence="8">
    <location>
        <begin position="388"/>
        <end position="409"/>
    </location>
</feature>
<feature type="transmembrane region" description="Helical" evidence="8">
    <location>
        <begin position="235"/>
        <end position="255"/>
    </location>
</feature>
<dbReference type="Pfam" id="PF07690">
    <property type="entry name" value="MFS_1"/>
    <property type="match status" value="1"/>
</dbReference>
<comment type="subcellular location">
    <subcellularLocation>
        <location evidence="2">Membrane</location>
        <topology evidence="2">Multi-pass membrane protein</topology>
    </subcellularLocation>
</comment>
<comment type="function">
    <text evidence="1">Resistance to tetracycline by an active tetracycline efflux. This is an energy-dependent process that decreases the accumulation of the antibiotic in whole cells. This protein functions as a metal-tetracycline/H(+) antiporter.</text>
</comment>